<evidence type="ECO:0000256" key="1">
    <source>
        <dbReference type="SAM" id="MobiDB-lite"/>
    </source>
</evidence>
<name>A0A2I0WKS4_9ASPA</name>
<reference evidence="2 3" key="1">
    <citation type="journal article" date="2016" name="Sci. Rep.">
        <title>The Dendrobium catenatum Lindl. genome sequence provides insights into polysaccharide synthase, floral development and adaptive evolution.</title>
        <authorList>
            <person name="Zhang G.Q."/>
            <person name="Xu Q."/>
            <person name="Bian C."/>
            <person name="Tsai W.C."/>
            <person name="Yeh C.M."/>
            <person name="Liu K.W."/>
            <person name="Yoshida K."/>
            <person name="Zhang L.S."/>
            <person name="Chang S.B."/>
            <person name="Chen F."/>
            <person name="Shi Y."/>
            <person name="Su Y.Y."/>
            <person name="Zhang Y.Q."/>
            <person name="Chen L.J."/>
            <person name="Yin Y."/>
            <person name="Lin M."/>
            <person name="Huang H."/>
            <person name="Deng H."/>
            <person name="Wang Z.W."/>
            <person name="Zhu S.L."/>
            <person name="Zhao X."/>
            <person name="Deng C."/>
            <person name="Niu S.C."/>
            <person name="Huang J."/>
            <person name="Wang M."/>
            <person name="Liu G.H."/>
            <person name="Yang H.J."/>
            <person name="Xiao X.J."/>
            <person name="Hsiao Y.Y."/>
            <person name="Wu W.L."/>
            <person name="Chen Y.Y."/>
            <person name="Mitsuda N."/>
            <person name="Ohme-Takagi M."/>
            <person name="Luo Y.B."/>
            <person name="Van de Peer Y."/>
            <person name="Liu Z.J."/>
        </authorList>
    </citation>
    <scope>NUCLEOTIDE SEQUENCE [LARGE SCALE GENOMIC DNA]</scope>
    <source>
        <tissue evidence="2">The whole plant</tissue>
    </source>
</reference>
<dbReference type="AlphaFoldDB" id="A0A2I0WKS4"/>
<organism evidence="2 3">
    <name type="scientific">Dendrobium catenatum</name>
    <dbReference type="NCBI Taxonomy" id="906689"/>
    <lineage>
        <taxon>Eukaryota</taxon>
        <taxon>Viridiplantae</taxon>
        <taxon>Streptophyta</taxon>
        <taxon>Embryophyta</taxon>
        <taxon>Tracheophyta</taxon>
        <taxon>Spermatophyta</taxon>
        <taxon>Magnoliopsida</taxon>
        <taxon>Liliopsida</taxon>
        <taxon>Asparagales</taxon>
        <taxon>Orchidaceae</taxon>
        <taxon>Epidendroideae</taxon>
        <taxon>Malaxideae</taxon>
        <taxon>Dendrobiinae</taxon>
        <taxon>Dendrobium</taxon>
    </lineage>
</organism>
<accession>A0A2I0WKS4</accession>
<reference evidence="2 3" key="2">
    <citation type="journal article" date="2017" name="Nature">
        <title>The Apostasia genome and the evolution of orchids.</title>
        <authorList>
            <person name="Zhang G.Q."/>
            <person name="Liu K.W."/>
            <person name="Li Z."/>
            <person name="Lohaus R."/>
            <person name="Hsiao Y.Y."/>
            <person name="Niu S.C."/>
            <person name="Wang J.Y."/>
            <person name="Lin Y.C."/>
            <person name="Xu Q."/>
            <person name="Chen L.J."/>
            <person name="Yoshida K."/>
            <person name="Fujiwara S."/>
            <person name="Wang Z.W."/>
            <person name="Zhang Y.Q."/>
            <person name="Mitsuda N."/>
            <person name="Wang M."/>
            <person name="Liu G.H."/>
            <person name="Pecoraro L."/>
            <person name="Huang H.X."/>
            <person name="Xiao X.J."/>
            <person name="Lin M."/>
            <person name="Wu X.Y."/>
            <person name="Wu W.L."/>
            <person name="Chen Y.Y."/>
            <person name="Chang S.B."/>
            <person name="Sakamoto S."/>
            <person name="Ohme-Takagi M."/>
            <person name="Yagi M."/>
            <person name="Zeng S.J."/>
            <person name="Shen C.Y."/>
            <person name="Yeh C.M."/>
            <person name="Luo Y.B."/>
            <person name="Tsai W.C."/>
            <person name="Van de Peer Y."/>
            <person name="Liu Z.J."/>
        </authorList>
    </citation>
    <scope>NUCLEOTIDE SEQUENCE [LARGE SCALE GENOMIC DNA]</scope>
    <source>
        <tissue evidence="2">The whole plant</tissue>
    </source>
</reference>
<proteinExistence type="predicted"/>
<evidence type="ECO:0000313" key="2">
    <source>
        <dbReference type="EMBL" id="PKU76260.1"/>
    </source>
</evidence>
<dbReference type="Proteomes" id="UP000233837">
    <property type="component" value="Unassembled WGS sequence"/>
</dbReference>
<gene>
    <name evidence="2" type="ORF">MA16_Dca015580</name>
</gene>
<feature type="region of interest" description="Disordered" evidence="1">
    <location>
        <begin position="1"/>
        <end position="23"/>
    </location>
</feature>
<sequence>MKARVASYERSRVLGRSNEREQRAGRRLLLPCSLEGAANLKRETKSTATEGDERILMLN</sequence>
<keyword evidence="3" id="KW-1185">Reference proteome</keyword>
<feature type="compositionally biased region" description="Basic and acidic residues" evidence="1">
    <location>
        <begin position="7"/>
        <end position="23"/>
    </location>
</feature>
<dbReference type="EMBL" id="KZ502547">
    <property type="protein sequence ID" value="PKU76260.1"/>
    <property type="molecule type" value="Genomic_DNA"/>
</dbReference>
<protein>
    <submittedName>
        <fullName evidence="2">Uncharacterized protein</fullName>
    </submittedName>
</protein>
<evidence type="ECO:0000313" key="3">
    <source>
        <dbReference type="Proteomes" id="UP000233837"/>
    </source>
</evidence>